<evidence type="ECO:0000256" key="1">
    <source>
        <dbReference type="ARBA" id="ARBA00004496"/>
    </source>
</evidence>
<accession>A0A841AN44</accession>
<dbReference type="GO" id="GO:0005737">
    <property type="term" value="C:cytoplasm"/>
    <property type="evidence" value="ECO:0007669"/>
    <property type="project" value="UniProtKB-SubCell"/>
</dbReference>
<gene>
    <name evidence="11" type="ORF">HD599_001278</name>
</gene>
<evidence type="ECO:0000256" key="6">
    <source>
        <dbReference type="ARBA" id="ARBA00023054"/>
    </source>
</evidence>
<dbReference type="RefSeq" id="WP_184234884.1">
    <property type="nucleotide sequence ID" value="NZ_JACHMJ010000001.1"/>
</dbReference>
<evidence type="ECO:0000256" key="10">
    <source>
        <dbReference type="SAM" id="MobiDB-lite"/>
    </source>
</evidence>
<feature type="region of interest" description="Disordered" evidence="10">
    <location>
        <begin position="62"/>
        <end position="106"/>
    </location>
</feature>
<evidence type="ECO:0000256" key="2">
    <source>
        <dbReference type="ARBA" id="ARBA00009008"/>
    </source>
</evidence>
<dbReference type="AlphaFoldDB" id="A0A841AN44"/>
<dbReference type="PANTHER" id="PTHR35794">
    <property type="entry name" value="CELL DIVISION PROTEIN DIVIVA"/>
    <property type="match status" value="1"/>
</dbReference>
<feature type="coiled-coil region" evidence="9">
    <location>
        <begin position="170"/>
        <end position="237"/>
    </location>
</feature>
<comment type="caution">
    <text evidence="11">The sequence shown here is derived from an EMBL/GenBank/DDBJ whole genome shotgun (WGS) entry which is preliminary data.</text>
</comment>
<evidence type="ECO:0000256" key="9">
    <source>
        <dbReference type="SAM" id="Coils"/>
    </source>
</evidence>
<dbReference type="Pfam" id="PF05103">
    <property type="entry name" value="DivIVA"/>
    <property type="match status" value="1"/>
</dbReference>
<dbReference type="PANTHER" id="PTHR35794:SF2">
    <property type="entry name" value="CELL DIVISION PROTEIN DIVIVA"/>
    <property type="match status" value="1"/>
</dbReference>
<reference evidence="11 12" key="1">
    <citation type="submission" date="2020-08" db="EMBL/GenBank/DDBJ databases">
        <title>Sequencing the genomes of 1000 actinobacteria strains.</title>
        <authorList>
            <person name="Klenk H.-P."/>
        </authorList>
    </citation>
    <scope>NUCLEOTIDE SEQUENCE [LARGE SCALE GENOMIC DNA]</scope>
    <source>
        <strain evidence="11 12">DSM 105784</strain>
    </source>
</reference>
<evidence type="ECO:0000256" key="3">
    <source>
        <dbReference type="ARBA" id="ARBA00018787"/>
    </source>
</evidence>
<comment type="similarity">
    <text evidence="2">Belongs to the DivIVA family.</text>
</comment>
<evidence type="ECO:0000256" key="8">
    <source>
        <dbReference type="ARBA" id="ARBA00031737"/>
    </source>
</evidence>
<dbReference type="Gene3D" id="6.10.250.660">
    <property type="match status" value="1"/>
</dbReference>
<evidence type="ECO:0000256" key="7">
    <source>
        <dbReference type="ARBA" id="ARBA00023306"/>
    </source>
</evidence>
<feature type="region of interest" description="Disordered" evidence="10">
    <location>
        <begin position="255"/>
        <end position="291"/>
    </location>
</feature>
<protein>
    <recommendedName>
        <fullName evidence="3">Cell wall synthesis protein Wag31</fullName>
    </recommendedName>
    <alternativeName>
        <fullName evidence="8">Antigen 84</fullName>
    </alternativeName>
</protein>
<keyword evidence="12" id="KW-1185">Reference proteome</keyword>
<keyword evidence="4" id="KW-0963">Cytoplasm</keyword>
<sequence length="291" mass="31738">MALTPEDVVNKRFQPTKFREGYDQDEVDDFLDEVVVELRRLNQENEELRQRLIASDSRINELQRSAGQNGSAPSFSAPAESAQEQAEPVQEQAAPEPVAAPEPFVAPAPQYAAPTAYAAPAPVTDPAVDPNNTNNLLQLARRLHEEHVREGVEKRDALIAEGQEQATRLVQEATAAQQAAAQEAAAAQQAAAQEAEAAQRAKLSTIEAERQQLEAERQQLENRVEELRNFEREYRLKLKSYIEGQLRELDSNNVIGSTEAPTSTPPASPYAAQSAAQPAAGANYTGFGGNN</sequence>
<comment type="subcellular location">
    <subcellularLocation>
        <location evidence="1">Cytoplasm</location>
    </subcellularLocation>
</comment>
<dbReference type="InterPro" id="IPR007793">
    <property type="entry name" value="DivIVA_fam"/>
</dbReference>
<keyword evidence="5" id="KW-0132">Cell division</keyword>
<feature type="compositionally biased region" description="Low complexity" evidence="10">
    <location>
        <begin position="71"/>
        <end position="97"/>
    </location>
</feature>
<evidence type="ECO:0000256" key="4">
    <source>
        <dbReference type="ARBA" id="ARBA00022490"/>
    </source>
</evidence>
<organism evidence="11 12">
    <name type="scientific">Conyzicola lurida</name>
    <dbReference type="NCBI Taxonomy" id="1172621"/>
    <lineage>
        <taxon>Bacteria</taxon>
        <taxon>Bacillati</taxon>
        <taxon>Actinomycetota</taxon>
        <taxon>Actinomycetes</taxon>
        <taxon>Micrococcales</taxon>
        <taxon>Microbacteriaceae</taxon>
        <taxon>Conyzicola</taxon>
    </lineage>
</organism>
<keyword evidence="7" id="KW-0131">Cell cycle</keyword>
<evidence type="ECO:0000313" key="12">
    <source>
        <dbReference type="Proteomes" id="UP000536685"/>
    </source>
</evidence>
<dbReference type="GO" id="GO:0051301">
    <property type="term" value="P:cell division"/>
    <property type="evidence" value="ECO:0007669"/>
    <property type="project" value="UniProtKB-KW"/>
</dbReference>
<keyword evidence="6 9" id="KW-0175">Coiled coil</keyword>
<evidence type="ECO:0000313" key="11">
    <source>
        <dbReference type="EMBL" id="MBB5842955.1"/>
    </source>
</evidence>
<evidence type="ECO:0000256" key="5">
    <source>
        <dbReference type="ARBA" id="ARBA00022618"/>
    </source>
</evidence>
<proteinExistence type="inferred from homology"/>
<dbReference type="Proteomes" id="UP000536685">
    <property type="component" value="Unassembled WGS sequence"/>
</dbReference>
<feature type="compositionally biased region" description="Low complexity" evidence="10">
    <location>
        <begin position="269"/>
        <end position="282"/>
    </location>
</feature>
<dbReference type="InterPro" id="IPR019933">
    <property type="entry name" value="DivIVA_domain"/>
</dbReference>
<dbReference type="NCBIfam" id="TIGR03544">
    <property type="entry name" value="DivI1A_domain"/>
    <property type="match status" value="1"/>
</dbReference>
<name>A0A841AN44_9MICO</name>
<dbReference type="EMBL" id="JACHMJ010000001">
    <property type="protein sequence ID" value="MBB5842955.1"/>
    <property type="molecule type" value="Genomic_DNA"/>
</dbReference>